<evidence type="ECO:0000313" key="3">
    <source>
        <dbReference type="Proteomes" id="UP001075354"/>
    </source>
</evidence>
<dbReference type="AlphaFoldDB" id="A0AAV7XHD3"/>
<organism evidence="2 3">
    <name type="scientific">Megalurothrips usitatus</name>
    <name type="common">bean blossom thrips</name>
    <dbReference type="NCBI Taxonomy" id="439358"/>
    <lineage>
        <taxon>Eukaryota</taxon>
        <taxon>Metazoa</taxon>
        <taxon>Ecdysozoa</taxon>
        <taxon>Arthropoda</taxon>
        <taxon>Hexapoda</taxon>
        <taxon>Insecta</taxon>
        <taxon>Pterygota</taxon>
        <taxon>Neoptera</taxon>
        <taxon>Paraneoptera</taxon>
        <taxon>Thysanoptera</taxon>
        <taxon>Terebrantia</taxon>
        <taxon>Thripoidea</taxon>
        <taxon>Thripidae</taxon>
        <taxon>Megalurothrips</taxon>
    </lineage>
</organism>
<name>A0AAV7XHD3_9NEOP</name>
<dbReference type="InterPro" id="IPR009027">
    <property type="entry name" value="Ribosomal_bL9/RNase_H1_N"/>
</dbReference>
<evidence type="ECO:0000313" key="2">
    <source>
        <dbReference type="EMBL" id="KAJ1525480.1"/>
    </source>
</evidence>
<dbReference type="EMBL" id="JAPTSV010000008">
    <property type="protein sequence ID" value="KAJ1525480.1"/>
    <property type="molecule type" value="Genomic_DNA"/>
</dbReference>
<sequence length="284" mass="32771">MFQVLVRRAPKLTDNVFSASIPMRNKTLMRVPVTDTSKLVPLVDETQKFVPVLHRRHEVPLRRINGPSKRMRSRHFVYDEIVQPKQTMADVEIILVKDVPGKGVRGTKLKIPGEKAYAEFLIPQYAVYATPENELKYASLIEDVEKNTLFSTLTAQKTTLCLAQVMVFFYMNMKNPWTIEKWHARVSFRQSGIILSEDCIELPKTPISGPDPKKEGKHFIVTVKINAKETAKVLCRVNHFISDDDQKLPVHPHFTPPYDPIFEEDKADIEAFVHNRSEIKRFKF</sequence>
<evidence type="ECO:0000259" key="1">
    <source>
        <dbReference type="Pfam" id="PF01281"/>
    </source>
</evidence>
<comment type="caution">
    <text evidence="2">The sequence shown here is derived from an EMBL/GenBank/DDBJ whole genome shotgun (WGS) entry which is preliminary data.</text>
</comment>
<dbReference type="Proteomes" id="UP001075354">
    <property type="component" value="Chromosome 8"/>
</dbReference>
<dbReference type="SUPFAM" id="SSF55658">
    <property type="entry name" value="L9 N-domain-like"/>
    <property type="match status" value="1"/>
</dbReference>
<dbReference type="Pfam" id="PF01281">
    <property type="entry name" value="Ribosomal_L9_N"/>
    <property type="match status" value="1"/>
</dbReference>
<proteinExistence type="predicted"/>
<keyword evidence="3" id="KW-1185">Reference proteome</keyword>
<protein>
    <recommendedName>
        <fullName evidence="1">Ribosomal protein L9 domain-containing protein</fullName>
    </recommendedName>
</protein>
<gene>
    <name evidence="2" type="ORF">ONE63_010290</name>
</gene>
<feature type="domain" description="Ribosomal protein L9" evidence="1">
    <location>
        <begin position="91"/>
        <end position="134"/>
    </location>
</feature>
<accession>A0AAV7XHD3</accession>
<dbReference type="InterPro" id="IPR020070">
    <property type="entry name" value="Ribosomal_bL9_N"/>
</dbReference>
<reference evidence="2" key="1">
    <citation type="submission" date="2022-12" db="EMBL/GenBank/DDBJ databases">
        <title>Chromosome-level genome assembly of the bean flower thrips Megalurothrips usitatus.</title>
        <authorList>
            <person name="Ma L."/>
            <person name="Liu Q."/>
            <person name="Li H."/>
            <person name="Cai W."/>
        </authorList>
    </citation>
    <scope>NUCLEOTIDE SEQUENCE</scope>
    <source>
        <strain evidence="2">Cailab_2022a</strain>
    </source>
</reference>